<name>A0A8H7GP86_9ASCO</name>
<evidence type="ECO:0000313" key="1">
    <source>
        <dbReference type="EMBL" id="KAF8000151.1"/>
    </source>
</evidence>
<organism evidence="1 2">
    <name type="scientific">Metschnikowia pulcherrima</name>
    <dbReference type="NCBI Taxonomy" id="27326"/>
    <lineage>
        <taxon>Eukaryota</taxon>
        <taxon>Fungi</taxon>
        <taxon>Dikarya</taxon>
        <taxon>Ascomycota</taxon>
        <taxon>Saccharomycotina</taxon>
        <taxon>Pichiomycetes</taxon>
        <taxon>Metschnikowiaceae</taxon>
        <taxon>Metschnikowia</taxon>
    </lineage>
</organism>
<accession>A0A8H7GP86</accession>
<dbReference type="Proteomes" id="UP000649328">
    <property type="component" value="Unassembled WGS sequence"/>
</dbReference>
<comment type="caution">
    <text evidence="1">The sequence shown here is derived from an EMBL/GenBank/DDBJ whole genome shotgun (WGS) entry which is preliminary data.</text>
</comment>
<protein>
    <submittedName>
        <fullName evidence="1">Uncharacterized protein</fullName>
    </submittedName>
</protein>
<gene>
    <name evidence="1" type="ORF">HF325_005080</name>
</gene>
<sequence>MLNVGVSGYGCDLADGVLGCKLAPGVWVFDWLLFTSTLSRRSGLRFCSSCGVGVLPARKAADAAACAELMNPGQ</sequence>
<reference evidence="1" key="1">
    <citation type="submission" date="2020-10" db="EMBL/GenBank/DDBJ databases">
        <title>The Whole-Genome Sequence of Metschnikowia persimmonesis, a Novel Endophytic Yeast Species Isolated from Medicinal Plant Diospyros kaki Thumb.</title>
        <authorList>
            <person name="Rahmat E."/>
            <person name="Kang Y."/>
        </authorList>
    </citation>
    <scope>NUCLEOTIDE SEQUENCE</scope>
    <source>
        <strain evidence="1">KIOM G15050</strain>
    </source>
</reference>
<keyword evidence="2" id="KW-1185">Reference proteome</keyword>
<evidence type="ECO:0000313" key="2">
    <source>
        <dbReference type="Proteomes" id="UP000649328"/>
    </source>
</evidence>
<proteinExistence type="predicted"/>
<dbReference type="AlphaFoldDB" id="A0A8H7GP86"/>
<dbReference type="EMBL" id="JACBPP010000007">
    <property type="protein sequence ID" value="KAF8000151.1"/>
    <property type="molecule type" value="Genomic_DNA"/>
</dbReference>